<dbReference type="Gene3D" id="3.90.228.10">
    <property type="match status" value="1"/>
</dbReference>
<dbReference type="SUPFAM" id="SSF56399">
    <property type="entry name" value="ADP-ribosylation"/>
    <property type="match status" value="1"/>
</dbReference>
<keyword evidence="1" id="KW-0328">Glycosyltransferase</keyword>
<proteinExistence type="predicted"/>
<reference evidence="3" key="2">
    <citation type="submission" date="2022-10" db="EMBL/GenBank/DDBJ databases">
        <authorList>
            <consortium name="ENA_rothamsted_submissions"/>
            <consortium name="culmorum"/>
            <person name="King R."/>
        </authorList>
    </citation>
    <scope>NUCLEOTIDE SEQUENCE</scope>
</reference>
<evidence type="ECO:0000313" key="4">
    <source>
        <dbReference type="Proteomes" id="UP001153737"/>
    </source>
</evidence>
<dbReference type="OrthoDB" id="6133115at2759"/>
<dbReference type="AlphaFoldDB" id="A0A9P0DQN8"/>
<dbReference type="PANTHER" id="PTHR45740:SF2">
    <property type="entry name" value="POLY [ADP-RIBOSE] POLYMERASE"/>
    <property type="match status" value="1"/>
</dbReference>
<dbReference type="Pfam" id="PF00644">
    <property type="entry name" value="PARP"/>
    <property type="match status" value="1"/>
</dbReference>
<dbReference type="EC" id="2.4.2.-" evidence="1"/>
<dbReference type="GO" id="GO:0003950">
    <property type="term" value="F:NAD+ poly-ADP-ribosyltransferase activity"/>
    <property type="evidence" value="ECO:0007669"/>
    <property type="project" value="UniProtKB-UniRule"/>
</dbReference>
<organism evidence="3 4">
    <name type="scientific">Phaedon cochleariae</name>
    <name type="common">Mustard beetle</name>
    <dbReference type="NCBI Taxonomy" id="80249"/>
    <lineage>
        <taxon>Eukaryota</taxon>
        <taxon>Metazoa</taxon>
        <taxon>Ecdysozoa</taxon>
        <taxon>Arthropoda</taxon>
        <taxon>Hexapoda</taxon>
        <taxon>Insecta</taxon>
        <taxon>Pterygota</taxon>
        <taxon>Neoptera</taxon>
        <taxon>Endopterygota</taxon>
        <taxon>Coleoptera</taxon>
        <taxon>Polyphaga</taxon>
        <taxon>Cucujiformia</taxon>
        <taxon>Chrysomeloidea</taxon>
        <taxon>Chrysomelidae</taxon>
        <taxon>Chrysomelinae</taxon>
        <taxon>Chrysomelini</taxon>
        <taxon>Phaedon</taxon>
    </lineage>
</organism>
<accession>A0A9P0DQN8</accession>
<dbReference type="GO" id="GO:1990404">
    <property type="term" value="F:NAD+-protein mono-ADP-ribosyltransferase activity"/>
    <property type="evidence" value="ECO:0007669"/>
    <property type="project" value="TreeGrafter"/>
</dbReference>
<sequence length="237" mass="27919">MDTVIEDLSQISLNDEEKKLEELAPIEIKKDPTFVRDLFRHSRMYSTWINVDYNLPYTLIAPGGKIYREIETKFKNDWLFHDSSAELHKIVRIQNPFLCLQYELKLKQKKELHGSVQENQLYHGTKGYNVDSICQGNFDWRRLGASGYRSSKFGQGVSFSPHSSYASDYPRKYFEHPRVMILAREMEISRCWGHDGMVIPPLPHDTSGDLSSNNNVVVKYFDNEFYPEFIIYYYYNK</sequence>
<keyword evidence="1" id="KW-0520">NAD</keyword>
<dbReference type="InterPro" id="IPR051712">
    <property type="entry name" value="ARTD-AVP"/>
</dbReference>
<dbReference type="EMBL" id="OU896722">
    <property type="protein sequence ID" value="CAH1154620.1"/>
    <property type="molecule type" value="Genomic_DNA"/>
</dbReference>
<dbReference type="GO" id="GO:0005634">
    <property type="term" value="C:nucleus"/>
    <property type="evidence" value="ECO:0007669"/>
    <property type="project" value="TreeGrafter"/>
</dbReference>
<evidence type="ECO:0000256" key="1">
    <source>
        <dbReference type="RuleBase" id="RU362114"/>
    </source>
</evidence>
<dbReference type="InterPro" id="IPR012317">
    <property type="entry name" value="Poly(ADP-ribose)pol_cat_dom"/>
</dbReference>
<evidence type="ECO:0000313" key="3">
    <source>
        <dbReference type="EMBL" id="CAH1154620.1"/>
    </source>
</evidence>
<feature type="domain" description="PARP catalytic" evidence="2">
    <location>
        <begin position="42"/>
        <end position="237"/>
    </location>
</feature>
<keyword evidence="1" id="KW-0808">Transferase</keyword>
<gene>
    <name evidence="3" type="ORF">PHAECO_LOCUS5298</name>
</gene>
<evidence type="ECO:0000259" key="2">
    <source>
        <dbReference type="PROSITE" id="PS51059"/>
    </source>
</evidence>
<dbReference type="Proteomes" id="UP001153737">
    <property type="component" value="Chromosome 16"/>
</dbReference>
<reference evidence="3" key="1">
    <citation type="submission" date="2022-01" db="EMBL/GenBank/DDBJ databases">
        <authorList>
            <person name="King R."/>
        </authorList>
    </citation>
    <scope>NUCLEOTIDE SEQUENCE</scope>
</reference>
<name>A0A9P0DQN8_PHACE</name>
<protein>
    <recommendedName>
        <fullName evidence="1">Poly [ADP-ribose] polymerase</fullName>
        <shortName evidence="1">PARP</shortName>
        <ecNumber evidence="1">2.4.2.-</ecNumber>
    </recommendedName>
</protein>
<dbReference type="PROSITE" id="PS51059">
    <property type="entry name" value="PARP_CATALYTIC"/>
    <property type="match status" value="1"/>
</dbReference>
<keyword evidence="4" id="KW-1185">Reference proteome</keyword>
<dbReference type="PANTHER" id="PTHR45740">
    <property type="entry name" value="POLY [ADP-RIBOSE] POLYMERASE"/>
    <property type="match status" value="1"/>
</dbReference>